<reference evidence="2" key="1">
    <citation type="journal article" date="2022" name="Mol. Ecol. Resour.">
        <title>The genomes of chicory, endive, great burdock and yacon provide insights into Asteraceae palaeo-polyploidization history and plant inulin production.</title>
        <authorList>
            <person name="Fan W."/>
            <person name="Wang S."/>
            <person name="Wang H."/>
            <person name="Wang A."/>
            <person name="Jiang F."/>
            <person name="Liu H."/>
            <person name="Zhao H."/>
            <person name="Xu D."/>
            <person name="Zhang Y."/>
        </authorList>
    </citation>
    <scope>NUCLEOTIDE SEQUENCE [LARGE SCALE GENOMIC DNA]</scope>
    <source>
        <strain evidence="2">cv. Niubang</strain>
    </source>
</reference>
<evidence type="ECO:0000313" key="1">
    <source>
        <dbReference type="EMBL" id="KAI3697361.1"/>
    </source>
</evidence>
<comment type="caution">
    <text evidence="1">The sequence shown here is derived from an EMBL/GenBank/DDBJ whole genome shotgun (WGS) entry which is preliminary data.</text>
</comment>
<reference evidence="1 2" key="2">
    <citation type="journal article" date="2022" name="Mol. Ecol. Resour.">
        <title>The genomes of chicory, endive, great burdock and yacon provide insights into Asteraceae paleo-polyploidization history and plant inulin production.</title>
        <authorList>
            <person name="Fan W."/>
            <person name="Wang S."/>
            <person name="Wang H."/>
            <person name="Wang A."/>
            <person name="Jiang F."/>
            <person name="Liu H."/>
            <person name="Zhao H."/>
            <person name="Xu D."/>
            <person name="Zhang Y."/>
        </authorList>
    </citation>
    <scope>NUCLEOTIDE SEQUENCE [LARGE SCALE GENOMIC DNA]</scope>
    <source>
        <strain evidence="2">cv. Niubang</strain>
    </source>
</reference>
<sequence>MLRINLRTESTSRMRAEDGRRRSSLVGQGQQHRGENSGCVERKEEERKPNKSYLEAVKYGPNKREYSAAGDQPEGGRKVDQIFDQKSVLSEWSSEENNNDFLKMCVMGRVSRGDKEVVRGYMSRFGEDEGRSVNGGKSVEHINGEGVEGSTGDPGGAPATVKKVEQSAGEIDGLVSQRKACGYEFHEEAMELNEEERILNGKSEIEKNMVGQVNKEYMMESQAHSEKGGESNSGLFGEVIRVQQVGPVGNLESIQHAGTEKEGIEVDKENSTNSVAGKDKSGLEEMGNSK</sequence>
<keyword evidence="2" id="KW-1185">Reference proteome</keyword>
<dbReference type="Proteomes" id="UP001055879">
    <property type="component" value="Linkage Group LG10"/>
</dbReference>
<organism evidence="1 2">
    <name type="scientific">Arctium lappa</name>
    <name type="common">Greater burdock</name>
    <name type="synonym">Lappa major</name>
    <dbReference type="NCBI Taxonomy" id="4217"/>
    <lineage>
        <taxon>Eukaryota</taxon>
        <taxon>Viridiplantae</taxon>
        <taxon>Streptophyta</taxon>
        <taxon>Embryophyta</taxon>
        <taxon>Tracheophyta</taxon>
        <taxon>Spermatophyta</taxon>
        <taxon>Magnoliopsida</taxon>
        <taxon>eudicotyledons</taxon>
        <taxon>Gunneridae</taxon>
        <taxon>Pentapetalae</taxon>
        <taxon>asterids</taxon>
        <taxon>campanulids</taxon>
        <taxon>Asterales</taxon>
        <taxon>Asteraceae</taxon>
        <taxon>Carduoideae</taxon>
        <taxon>Cardueae</taxon>
        <taxon>Arctiinae</taxon>
        <taxon>Arctium</taxon>
    </lineage>
</organism>
<dbReference type="EMBL" id="CM042056">
    <property type="protein sequence ID" value="KAI3697361.1"/>
    <property type="molecule type" value="Genomic_DNA"/>
</dbReference>
<protein>
    <submittedName>
        <fullName evidence="1">Uncharacterized protein</fullName>
    </submittedName>
</protein>
<evidence type="ECO:0000313" key="2">
    <source>
        <dbReference type="Proteomes" id="UP001055879"/>
    </source>
</evidence>
<gene>
    <name evidence="1" type="ORF">L6452_30326</name>
</gene>
<proteinExistence type="predicted"/>
<name>A0ACB8ZJ32_ARCLA</name>
<accession>A0ACB8ZJ32</accession>